<dbReference type="Proteomes" id="UP000005237">
    <property type="component" value="Unassembled WGS sequence"/>
</dbReference>
<dbReference type="InterPro" id="IPR051595">
    <property type="entry name" value="GH25_Enzymes"/>
</dbReference>
<dbReference type="InterPro" id="IPR017853">
    <property type="entry name" value="GH"/>
</dbReference>
<dbReference type="PROSITE" id="PS51904">
    <property type="entry name" value="GLYCOSYL_HYDROL_F25_2"/>
    <property type="match status" value="1"/>
</dbReference>
<reference evidence="5" key="1">
    <citation type="submission" date="2010-08" db="EMBL/GenBank/DDBJ databases">
        <authorList>
            <consortium name="Caenorhabditis japonica Sequencing Consortium"/>
            <person name="Wilson R.K."/>
        </authorList>
    </citation>
    <scope>NUCLEOTIDE SEQUENCE [LARGE SCALE GENOMIC DNA]</scope>
    <source>
        <strain evidence="5">DF5081</strain>
    </source>
</reference>
<sequence>METNHAMKFLLALFALVGAVSAGADGLDFIQATSVATMQCLRNNGISFVIPRIFTSLGTIDQTGINNVKNAHAAGISYIDGYLFPCLATRCGSGGQQVKEALDALASQGTKIGTIWLDIERLAWPANHVSNRAFIQSMVNEAQARKQLVGIYSNYYNWQDIVGLDYTGLSHLPLWWAEYDGEKDFGKYRSFGGWAKPNIHQWAGDQAGPCGVSVDWNFIPA</sequence>
<evidence type="ECO:0000256" key="1">
    <source>
        <dbReference type="ARBA" id="ARBA00010646"/>
    </source>
</evidence>
<evidence type="ECO:0000256" key="2">
    <source>
        <dbReference type="ARBA" id="ARBA00022729"/>
    </source>
</evidence>
<evidence type="ECO:0008006" key="6">
    <source>
        <dbReference type="Google" id="ProtNLM"/>
    </source>
</evidence>
<dbReference type="PANTHER" id="PTHR23208">
    <property type="entry name" value="LYSOZYME PROTEIN"/>
    <property type="match status" value="1"/>
</dbReference>
<dbReference type="CDD" id="cd06416">
    <property type="entry name" value="GH25_Lys1-like"/>
    <property type="match status" value="1"/>
</dbReference>
<dbReference type="GO" id="GO:0009253">
    <property type="term" value="P:peptidoglycan catabolic process"/>
    <property type="evidence" value="ECO:0007669"/>
    <property type="project" value="InterPro"/>
</dbReference>
<reference evidence="4" key="2">
    <citation type="submission" date="2022-06" db="UniProtKB">
        <authorList>
            <consortium name="EnsemblMetazoa"/>
        </authorList>
    </citation>
    <scope>IDENTIFICATION</scope>
    <source>
        <strain evidence="4">DF5081</strain>
    </source>
</reference>
<evidence type="ECO:0000313" key="5">
    <source>
        <dbReference type="Proteomes" id="UP000005237"/>
    </source>
</evidence>
<dbReference type="AlphaFoldDB" id="A0A8R1HKF2"/>
<dbReference type="Gene3D" id="3.20.20.80">
    <property type="entry name" value="Glycosidases"/>
    <property type="match status" value="1"/>
</dbReference>
<dbReference type="GO" id="GO:0003796">
    <property type="term" value="F:lysozyme activity"/>
    <property type="evidence" value="ECO:0007669"/>
    <property type="project" value="InterPro"/>
</dbReference>
<name>A0A8R1HKF2_CAEJA</name>
<dbReference type="GO" id="GO:0007165">
    <property type="term" value="P:signal transduction"/>
    <property type="evidence" value="ECO:0007669"/>
    <property type="project" value="TreeGrafter"/>
</dbReference>
<evidence type="ECO:0000256" key="3">
    <source>
        <dbReference type="SAM" id="SignalP"/>
    </source>
</evidence>
<comment type="similarity">
    <text evidence="1">Belongs to the glycosyl hydrolase 25 family.</text>
</comment>
<dbReference type="GO" id="GO:0045087">
    <property type="term" value="P:innate immune response"/>
    <property type="evidence" value="ECO:0007669"/>
    <property type="project" value="TreeGrafter"/>
</dbReference>
<dbReference type="InterPro" id="IPR002053">
    <property type="entry name" value="Glyco_hydro_25"/>
</dbReference>
<accession>A0A8R1HKF2</accession>
<keyword evidence="2 3" id="KW-0732">Signal</keyword>
<dbReference type="PANTHER" id="PTHR23208:SF16">
    <property type="entry name" value="LYSOZYME"/>
    <property type="match status" value="1"/>
</dbReference>
<proteinExistence type="inferred from homology"/>
<feature type="signal peptide" evidence="3">
    <location>
        <begin position="1"/>
        <end position="22"/>
    </location>
</feature>
<feature type="chain" id="PRO_5035815693" description="Lysozyme" evidence="3">
    <location>
        <begin position="23"/>
        <end position="221"/>
    </location>
</feature>
<organism evidence="4 5">
    <name type="scientific">Caenorhabditis japonica</name>
    <dbReference type="NCBI Taxonomy" id="281687"/>
    <lineage>
        <taxon>Eukaryota</taxon>
        <taxon>Metazoa</taxon>
        <taxon>Ecdysozoa</taxon>
        <taxon>Nematoda</taxon>
        <taxon>Chromadorea</taxon>
        <taxon>Rhabditida</taxon>
        <taxon>Rhabditina</taxon>
        <taxon>Rhabditomorpha</taxon>
        <taxon>Rhabditoidea</taxon>
        <taxon>Rhabditidae</taxon>
        <taxon>Peloderinae</taxon>
        <taxon>Caenorhabditis</taxon>
    </lineage>
</organism>
<dbReference type="Pfam" id="PF01183">
    <property type="entry name" value="Glyco_hydro_25"/>
    <property type="match status" value="1"/>
</dbReference>
<keyword evidence="5" id="KW-1185">Reference proteome</keyword>
<evidence type="ECO:0000313" key="4">
    <source>
        <dbReference type="EnsemblMetazoa" id="CJA04280.1"/>
    </source>
</evidence>
<dbReference type="GO" id="GO:0016998">
    <property type="term" value="P:cell wall macromolecule catabolic process"/>
    <property type="evidence" value="ECO:0007669"/>
    <property type="project" value="InterPro"/>
</dbReference>
<dbReference type="EnsemblMetazoa" id="CJA04280.1">
    <property type="protein sequence ID" value="CJA04280.1"/>
    <property type="gene ID" value="WBGene00123483"/>
</dbReference>
<dbReference type="SUPFAM" id="SSF51445">
    <property type="entry name" value="(Trans)glycosidases"/>
    <property type="match status" value="1"/>
</dbReference>
<dbReference type="FunFam" id="3.20.20.80:FF:000134">
    <property type="entry name" value="Glycoside hydrolase"/>
    <property type="match status" value="1"/>
</dbReference>
<protein>
    <recommendedName>
        <fullName evidence="6">Lysozyme</fullName>
    </recommendedName>
</protein>